<name>A0A5E4MHS2_9HEMI</name>
<organism evidence="1 2">
    <name type="scientific">Cinara cedri</name>
    <dbReference type="NCBI Taxonomy" id="506608"/>
    <lineage>
        <taxon>Eukaryota</taxon>
        <taxon>Metazoa</taxon>
        <taxon>Ecdysozoa</taxon>
        <taxon>Arthropoda</taxon>
        <taxon>Hexapoda</taxon>
        <taxon>Insecta</taxon>
        <taxon>Pterygota</taxon>
        <taxon>Neoptera</taxon>
        <taxon>Paraneoptera</taxon>
        <taxon>Hemiptera</taxon>
        <taxon>Sternorrhyncha</taxon>
        <taxon>Aphidomorpha</taxon>
        <taxon>Aphidoidea</taxon>
        <taxon>Aphididae</taxon>
        <taxon>Lachninae</taxon>
        <taxon>Cinara</taxon>
    </lineage>
</organism>
<reference evidence="1 2" key="1">
    <citation type="submission" date="2019-08" db="EMBL/GenBank/DDBJ databases">
        <authorList>
            <person name="Alioto T."/>
            <person name="Alioto T."/>
            <person name="Gomez Garrido J."/>
        </authorList>
    </citation>
    <scope>NUCLEOTIDE SEQUENCE [LARGE SCALE GENOMIC DNA]</scope>
</reference>
<gene>
    <name evidence="1" type="ORF">CINCED_3A024462</name>
</gene>
<proteinExistence type="predicted"/>
<accession>A0A5E4MHS2</accession>
<evidence type="ECO:0000313" key="2">
    <source>
        <dbReference type="Proteomes" id="UP000325440"/>
    </source>
</evidence>
<evidence type="ECO:0000313" key="1">
    <source>
        <dbReference type="EMBL" id="VVC30462.1"/>
    </source>
</evidence>
<protein>
    <submittedName>
        <fullName evidence="1">Uncharacterized protein</fullName>
    </submittedName>
</protein>
<dbReference type="EMBL" id="CABPRJ010000518">
    <property type="protein sequence ID" value="VVC30462.1"/>
    <property type="molecule type" value="Genomic_DNA"/>
</dbReference>
<dbReference type="Proteomes" id="UP000325440">
    <property type="component" value="Unassembled WGS sequence"/>
</dbReference>
<keyword evidence="2" id="KW-1185">Reference proteome</keyword>
<dbReference type="AlphaFoldDB" id="A0A5E4MHS2"/>
<sequence length="225" mass="26117">MISRATISIDIKCCTPSQNALFMRYAGVTVPFLCYRGRTLSFVGGVSWRELMRTSKKVDKLSNQIDSLSFDITPLKERVDIIESKTNSLNMNEPKLNNNELISKMMLKQSRLKNILLFNLPESTIGSSSPKLDQTTVQTYIKYLNLESEPLQLFDLVNYHPFKILPKLDYSNYVSPVKKNVFLIFASQNNLQSNPLWKYIRFSLDRTKQQQDYMSKIRQKLLNLQ</sequence>